<accession>A0A7Y6NJG8</accession>
<name>A0A7Y6NJG8_9BURK</name>
<reference evidence="2 3" key="1">
    <citation type="submission" date="2020-06" db="EMBL/GenBank/DDBJ databases">
        <title>Schlegella sp. ID0723 isolated from air conditioner.</title>
        <authorList>
            <person name="Kim D.Y."/>
            <person name="Kim D.-U."/>
        </authorList>
    </citation>
    <scope>NUCLEOTIDE SEQUENCE [LARGE SCALE GENOMIC DNA]</scope>
    <source>
        <strain evidence="2 3">ID0723</strain>
    </source>
</reference>
<dbReference type="EMBL" id="JABWMJ010000001">
    <property type="protein sequence ID" value="NUZ04226.1"/>
    <property type="molecule type" value="Genomic_DNA"/>
</dbReference>
<organism evidence="2 3">
    <name type="scientific">Piscinibacter koreensis</name>
    <dbReference type="NCBI Taxonomy" id="2742824"/>
    <lineage>
        <taxon>Bacteria</taxon>
        <taxon>Pseudomonadati</taxon>
        <taxon>Pseudomonadota</taxon>
        <taxon>Betaproteobacteria</taxon>
        <taxon>Burkholderiales</taxon>
        <taxon>Sphaerotilaceae</taxon>
        <taxon>Piscinibacter</taxon>
    </lineage>
</organism>
<evidence type="ECO:0000313" key="2">
    <source>
        <dbReference type="EMBL" id="NUZ04226.1"/>
    </source>
</evidence>
<evidence type="ECO:0000313" key="3">
    <source>
        <dbReference type="Proteomes" id="UP000529637"/>
    </source>
</evidence>
<sequence>MHWITRLLRHRLVDERDAARLIPEAARARIEAAVAASERHHTGEIRVCIEAGLPWSYIRRDATPRERAVTLFGKLKVWDTEANNGVLIYVLLAEHAFEIVADRGLHQRVEPARWDEIAGAMREAFRQGDFEAGLLRAVSAVDALLVEHFPRGAADDRNELPDAPLML</sequence>
<dbReference type="Proteomes" id="UP000529637">
    <property type="component" value="Unassembled WGS sequence"/>
</dbReference>
<comment type="caution">
    <text evidence="2">The sequence shown here is derived from an EMBL/GenBank/DDBJ whole genome shotgun (WGS) entry which is preliminary data.</text>
</comment>
<dbReference type="Pfam" id="PF04536">
    <property type="entry name" value="TPM_phosphatase"/>
    <property type="match status" value="1"/>
</dbReference>
<proteinExistence type="predicted"/>
<dbReference type="InterPro" id="IPR007621">
    <property type="entry name" value="TPM_dom"/>
</dbReference>
<dbReference type="AlphaFoldDB" id="A0A7Y6NJG8"/>
<dbReference type="Gene3D" id="3.10.310.50">
    <property type="match status" value="1"/>
</dbReference>
<dbReference type="PANTHER" id="PTHR30373">
    <property type="entry name" value="UPF0603 PROTEIN YGCG"/>
    <property type="match status" value="1"/>
</dbReference>
<evidence type="ECO:0000259" key="1">
    <source>
        <dbReference type="Pfam" id="PF04536"/>
    </source>
</evidence>
<keyword evidence="3" id="KW-1185">Reference proteome</keyword>
<dbReference type="PANTHER" id="PTHR30373:SF8">
    <property type="entry name" value="BLL7265 PROTEIN"/>
    <property type="match status" value="1"/>
</dbReference>
<feature type="domain" description="TPM" evidence="1">
    <location>
        <begin position="17"/>
        <end position="143"/>
    </location>
</feature>
<gene>
    <name evidence="2" type="ORF">HQN59_00480</name>
</gene>
<dbReference type="RefSeq" id="WP_176065015.1">
    <property type="nucleotide sequence ID" value="NZ_JABWMJ010000001.1"/>
</dbReference>
<protein>
    <submittedName>
        <fullName evidence="2">TPM domain-containing protein</fullName>
    </submittedName>
</protein>